<evidence type="ECO:0000256" key="1">
    <source>
        <dbReference type="SAM" id="MobiDB-lite"/>
    </source>
</evidence>
<comment type="caution">
    <text evidence="2">The sequence shown here is derived from an EMBL/GenBank/DDBJ whole genome shotgun (WGS) entry which is preliminary data.</text>
</comment>
<evidence type="ECO:0000313" key="4">
    <source>
        <dbReference type="Proteomes" id="UP000247702"/>
    </source>
</evidence>
<feature type="compositionally biased region" description="Basic and acidic residues" evidence="1">
    <location>
        <begin position="23"/>
        <end position="38"/>
    </location>
</feature>
<keyword evidence="4" id="KW-1185">Reference proteome</keyword>
<accession>A0A2Z6QTG4</accession>
<proteinExistence type="predicted"/>
<feature type="region of interest" description="Disordered" evidence="1">
    <location>
        <begin position="72"/>
        <end position="97"/>
    </location>
</feature>
<dbReference type="AlphaFoldDB" id="A0A2Z6QTG4"/>
<dbReference type="Proteomes" id="UP000247702">
    <property type="component" value="Unassembled WGS sequence"/>
</dbReference>
<gene>
    <name evidence="3" type="ORF">RCL2_002665700</name>
    <name evidence="2" type="ORF">RclHR1_02210008</name>
</gene>
<dbReference type="OrthoDB" id="2377132at2759"/>
<reference evidence="2 4" key="1">
    <citation type="submission" date="2017-11" db="EMBL/GenBank/DDBJ databases">
        <title>The genome of Rhizophagus clarus HR1 reveals common genetic basis of auxotrophy among arbuscular mycorrhizal fungi.</title>
        <authorList>
            <person name="Kobayashi Y."/>
        </authorList>
    </citation>
    <scope>NUCLEOTIDE SEQUENCE [LARGE SCALE GENOMIC DNA]</scope>
    <source>
        <strain evidence="2 4">HR1</strain>
    </source>
</reference>
<dbReference type="EMBL" id="BLAL01000285">
    <property type="protein sequence ID" value="GET00186.1"/>
    <property type="molecule type" value="Genomic_DNA"/>
</dbReference>
<dbReference type="Proteomes" id="UP000615446">
    <property type="component" value="Unassembled WGS sequence"/>
</dbReference>
<name>A0A2Z6QTG4_9GLOM</name>
<feature type="compositionally biased region" description="Polar residues" evidence="1">
    <location>
        <begin position="10"/>
        <end position="22"/>
    </location>
</feature>
<dbReference type="EMBL" id="BEXD01001347">
    <property type="protein sequence ID" value="GBB93673.1"/>
    <property type="molecule type" value="Genomic_DNA"/>
</dbReference>
<reference evidence="3" key="2">
    <citation type="submission" date="2019-10" db="EMBL/GenBank/DDBJ databases">
        <title>Conservation and host-specific expression of non-tandemly repeated heterogenous ribosome RNA gene in arbuscular mycorrhizal fungi.</title>
        <authorList>
            <person name="Maeda T."/>
            <person name="Kobayashi Y."/>
            <person name="Nakagawa T."/>
            <person name="Ezawa T."/>
            <person name="Yamaguchi K."/>
            <person name="Bino T."/>
            <person name="Nishimoto Y."/>
            <person name="Shigenobu S."/>
            <person name="Kawaguchi M."/>
        </authorList>
    </citation>
    <scope>NUCLEOTIDE SEQUENCE</scope>
    <source>
        <strain evidence="3">HR1</strain>
    </source>
</reference>
<sequence>MASSNKEDSPITNTNIKSSSNIIKEDSQQHHTENDSTQKYEAPLNEESNSRLSNVGEKVVETVKHGVNTILGTTNKSSQEQQIQHPSTVIRSASPSSKIAQKQISEIEEEYLFVVSRTEY</sequence>
<protein>
    <submittedName>
        <fullName evidence="2">Uncharacterized protein</fullName>
    </submittedName>
</protein>
<evidence type="ECO:0000313" key="3">
    <source>
        <dbReference type="EMBL" id="GET00186.1"/>
    </source>
</evidence>
<evidence type="ECO:0000313" key="2">
    <source>
        <dbReference type="EMBL" id="GBB93673.1"/>
    </source>
</evidence>
<organism evidence="2 4">
    <name type="scientific">Rhizophagus clarus</name>
    <dbReference type="NCBI Taxonomy" id="94130"/>
    <lineage>
        <taxon>Eukaryota</taxon>
        <taxon>Fungi</taxon>
        <taxon>Fungi incertae sedis</taxon>
        <taxon>Mucoromycota</taxon>
        <taxon>Glomeromycotina</taxon>
        <taxon>Glomeromycetes</taxon>
        <taxon>Glomerales</taxon>
        <taxon>Glomeraceae</taxon>
        <taxon>Rhizophagus</taxon>
    </lineage>
</organism>
<feature type="region of interest" description="Disordered" evidence="1">
    <location>
        <begin position="1"/>
        <end position="55"/>
    </location>
</feature>